<keyword evidence="1" id="KW-0805">Transcription regulation</keyword>
<dbReference type="InterPro" id="IPR050661">
    <property type="entry name" value="BglG_antiterminators"/>
</dbReference>
<dbReference type="Proteomes" id="UP000637757">
    <property type="component" value="Unassembled WGS sequence"/>
</dbReference>
<dbReference type="Gene3D" id="1.10.10.10">
    <property type="entry name" value="Winged helix-like DNA-binding domain superfamily/Winged helix DNA-binding domain"/>
    <property type="match status" value="1"/>
</dbReference>
<keyword evidence="2" id="KW-0804">Transcription</keyword>
<evidence type="ECO:0000313" key="5">
    <source>
        <dbReference type="Proteomes" id="UP000637757"/>
    </source>
</evidence>
<dbReference type="PANTHER" id="PTHR30185:SF13">
    <property type="entry name" value="LICABCH OPERON REGULATOR-RELATED"/>
    <property type="match status" value="1"/>
</dbReference>
<reference evidence="4" key="1">
    <citation type="submission" date="2020-09" db="EMBL/GenBank/DDBJ databases">
        <title>Genomic insights into the novelty and pathogenicity of a unique biofilm-forming Enterococcus sp. bacteria (Enterococcus lacertideformus) identified in reptiles.</title>
        <authorList>
            <person name="Agius J.E."/>
            <person name="Phalen D.N."/>
            <person name="Rose K."/>
            <person name="Eden J.-S."/>
        </authorList>
    </citation>
    <scope>NUCLEOTIDE SEQUENCE</scope>
    <source>
        <strain evidence="4">PHRS 0518</strain>
    </source>
</reference>
<evidence type="ECO:0000259" key="3">
    <source>
        <dbReference type="Pfam" id="PF05043"/>
    </source>
</evidence>
<dbReference type="AlphaFoldDB" id="A0A931AUE8"/>
<gene>
    <name evidence="4" type="ORF">IC227_01145</name>
</gene>
<name>A0A931AUE8_9ENTE</name>
<organism evidence="4 5">
    <name type="scientific">Enterococcus lacertideformus</name>
    <dbReference type="NCBI Taxonomy" id="2771493"/>
    <lineage>
        <taxon>Bacteria</taxon>
        <taxon>Bacillati</taxon>
        <taxon>Bacillota</taxon>
        <taxon>Bacilli</taxon>
        <taxon>Lactobacillales</taxon>
        <taxon>Enterococcaceae</taxon>
        <taxon>Enterococcus</taxon>
    </lineage>
</organism>
<feature type="domain" description="Mga helix-turn-helix" evidence="3">
    <location>
        <begin position="86"/>
        <end position="169"/>
    </location>
</feature>
<dbReference type="PANTHER" id="PTHR30185">
    <property type="entry name" value="CRYPTIC BETA-GLUCOSIDE BGL OPERON ANTITERMINATOR"/>
    <property type="match status" value="1"/>
</dbReference>
<dbReference type="InterPro" id="IPR007737">
    <property type="entry name" value="Mga_HTH"/>
</dbReference>
<sequence length="317" mass="38073">MSTFRPEYFDMFDSSILLERELALLLQSENRWFTTEEINQVLGVKYNTTLRIVNRLEEDLLEMGDDNLALVVSKGKGFFLQRNLDSSVTPFISYIFSKTQIIKMIKAIFSGEFGTVKKYAQDYYISEATVRRYLIRIRKFFSRYNIQVKRETAELEGDESKISMLMLLTYWRLYTGVKWPFTTINEQSIMKLVEELISKTDYMNVSLTTKRRLAYYFAVTILRTRKGNFVEIDFQNYAHLLEDDHYRTFEKSLMNFKGDINTLYGEIPFHYEVWKTNPYFYKRKERIQSYYELEKQKQTPVFQAVELMVKEFQKEFF</sequence>
<comment type="caution">
    <text evidence="4">The sequence shown here is derived from an EMBL/GenBank/DDBJ whole genome shotgun (WGS) entry which is preliminary data.</text>
</comment>
<dbReference type="InterPro" id="IPR036388">
    <property type="entry name" value="WH-like_DNA-bd_sf"/>
</dbReference>
<keyword evidence="5" id="KW-1185">Reference proteome</keyword>
<accession>A0A931AUE8</accession>
<proteinExistence type="predicted"/>
<evidence type="ECO:0000256" key="2">
    <source>
        <dbReference type="ARBA" id="ARBA00023163"/>
    </source>
</evidence>
<dbReference type="EMBL" id="JADAKE010000004">
    <property type="protein sequence ID" value="MBF8807263.1"/>
    <property type="molecule type" value="Genomic_DNA"/>
</dbReference>
<protein>
    <submittedName>
        <fullName evidence="4">Helix-turn-helix domain-containing protein</fullName>
    </submittedName>
</protein>
<evidence type="ECO:0000313" key="4">
    <source>
        <dbReference type="EMBL" id="MBF8807263.1"/>
    </source>
</evidence>
<dbReference type="Pfam" id="PF05043">
    <property type="entry name" value="Mga"/>
    <property type="match status" value="1"/>
</dbReference>
<evidence type="ECO:0000256" key="1">
    <source>
        <dbReference type="ARBA" id="ARBA00023015"/>
    </source>
</evidence>